<dbReference type="Proteomes" id="UP000325292">
    <property type="component" value="Chromosome"/>
</dbReference>
<dbReference type="PANTHER" id="PTHR30121">
    <property type="entry name" value="UNCHARACTERIZED PROTEIN YJGR-RELATED"/>
    <property type="match status" value="1"/>
</dbReference>
<evidence type="ECO:0000259" key="1">
    <source>
        <dbReference type="Pfam" id="PF01935"/>
    </source>
</evidence>
<feature type="domain" description="TraG P-loop" evidence="2">
    <location>
        <begin position="428"/>
        <end position="560"/>
    </location>
</feature>
<name>A0ABN5GVV4_9FIRM</name>
<protein>
    <recommendedName>
        <fullName evidence="5">TraG P-loop domain-containing protein</fullName>
    </recommendedName>
</protein>
<dbReference type="SUPFAM" id="SSF52540">
    <property type="entry name" value="P-loop containing nucleoside triphosphate hydrolases"/>
    <property type="match status" value="1"/>
</dbReference>
<reference evidence="3 4" key="1">
    <citation type="journal article" date="2019" name="Sci. Rep.">
        <title>Sulfobacillus thermotolerans: new insights into resistance and metabolic capacities of acidophilic chemolithotrophs.</title>
        <authorList>
            <person name="Panyushkina A.E."/>
            <person name="Babenko V.V."/>
            <person name="Nikitina A.S."/>
            <person name="Selezneva O.V."/>
            <person name="Tsaplina I.A."/>
            <person name="Letarova M.A."/>
            <person name="Kostryukova E.S."/>
            <person name="Letarov A.V."/>
        </authorList>
    </citation>
    <scope>NUCLEOTIDE SEQUENCE [LARGE SCALE GENOMIC DNA]</scope>
    <source>
        <strain evidence="3 4">Kr1</strain>
    </source>
</reference>
<dbReference type="Pfam" id="PF01935">
    <property type="entry name" value="DUF87"/>
    <property type="match status" value="1"/>
</dbReference>
<dbReference type="CDD" id="cd01127">
    <property type="entry name" value="TrwB_TraG_TraD_VirD4"/>
    <property type="match status" value="1"/>
</dbReference>
<dbReference type="Gene3D" id="1.10.8.730">
    <property type="match status" value="1"/>
</dbReference>
<dbReference type="Pfam" id="PF19044">
    <property type="entry name" value="P-loop_TraG"/>
    <property type="match status" value="1"/>
</dbReference>
<dbReference type="InterPro" id="IPR043964">
    <property type="entry name" value="P-loop_TraG"/>
</dbReference>
<organism evidence="3 4">
    <name type="scientific">Sulfobacillus thermotolerans</name>
    <dbReference type="NCBI Taxonomy" id="338644"/>
    <lineage>
        <taxon>Bacteria</taxon>
        <taxon>Bacillati</taxon>
        <taxon>Bacillota</taxon>
        <taxon>Clostridia</taxon>
        <taxon>Eubacteriales</taxon>
        <taxon>Clostridiales Family XVII. Incertae Sedis</taxon>
        <taxon>Sulfobacillus</taxon>
    </lineage>
</organism>
<dbReference type="InterPro" id="IPR002789">
    <property type="entry name" value="HerA_central"/>
</dbReference>
<feature type="domain" description="Helicase HerA central" evidence="1">
    <location>
        <begin position="240"/>
        <end position="368"/>
    </location>
</feature>
<dbReference type="Gene3D" id="3.40.50.300">
    <property type="entry name" value="P-loop containing nucleotide triphosphate hydrolases"/>
    <property type="match status" value="1"/>
</dbReference>
<evidence type="ECO:0000313" key="4">
    <source>
        <dbReference type="Proteomes" id="UP000325292"/>
    </source>
</evidence>
<evidence type="ECO:0008006" key="5">
    <source>
        <dbReference type="Google" id="ProtNLM"/>
    </source>
</evidence>
<keyword evidence="4" id="KW-1185">Reference proteome</keyword>
<dbReference type="InterPro" id="IPR027417">
    <property type="entry name" value="P-loop_NTPase"/>
</dbReference>
<evidence type="ECO:0000259" key="2">
    <source>
        <dbReference type="Pfam" id="PF19044"/>
    </source>
</evidence>
<sequence length="595" mass="64877">MAKPPSTSLSMTNALANLFAPDALDFGPRDLWAGTEWRRVYQVIAFPPDVGDGWLTQAANIPGVTMALHGVPEDAYQLTQALNRRIGAIQGQLALGKNAALSEQRLTHELEDALALMQQIDAEQQPVFQTGLFFVVSAPDAETGGRRAKRLEGFLAAQGMRARPLLFRQHEGLLAAAPFGVWPVALRSAQEWPAATVAASWPFGGGGINHGHGILLGHDTDGGLVLFDRWNPPADAGITNKNFTIMAQPGGGKSHATKLMMLREWALGAKVFVLDPEREYRPLVKATGGVSLNAAGGGTRINPLQPPTWVDFDEDTETSGSGLGTHIQRVLDFFKTYLPQITPMQRALLEHAVEAVYRAKGVTTTDDPLTWQSRTADQWPHVGDVYRYCQAQPGEDWEILTALLRTVGEGVLADLWAGPSTVPPTQNADFVVLDIHDLQDAPDNVRRAQYLNILGYLWDLVRADRSERKLLVVDEAWMLIDPQAPEALRFMKALSKRIRKYGGSLMVVTQNVVDFLAEAVAGDGEQVLTNAALTLLLRQGGKDLQALTDLFSLSDAEQDKLTNARVGEGLLIAGNQRAWVTVDTAPHEAALMYGR</sequence>
<evidence type="ECO:0000313" key="3">
    <source>
        <dbReference type="EMBL" id="AUW92636.1"/>
    </source>
</evidence>
<dbReference type="PANTHER" id="PTHR30121:SF6">
    <property type="entry name" value="SLR6007 PROTEIN"/>
    <property type="match status" value="1"/>
</dbReference>
<proteinExistence type="predicted"/>
<dbReference type="InterPro" id="IPR051162">
    <property type="entry name" value="T4SS_component"/>
</dbReference>
<accession>A0ABN5GVV4</accession>
<dbReference type="EMBL" id="CP019454">
    <property type="protein sequence ID" value="AUW92636.1"/>
    <property type="molecule type" value="Genomic_DNA"/>
</dbReference>
<gene>
    <name evidence="3" type="ORF">BXT84_00605</name>
</gene>